<gene>
    <name evidence="6" type="ORF">D1B32_15480</name>
</gene>
<dbReference type="GO" id="GO:0015833">
    <property type="term" value="P:peptide transport"/>
    <property type="evidence" value="ECO:0007669"/>
    <property type="project" value="TreeGrafter"/>
</dbReference>
<dbReference type="RefSeq" id="WP_118889816.1">
    <property type="nucleotide sequence ID" value="NZ_JAMAWL010000002.1"/>
</dbReference>
<dbReference type="InterPro" id="IPR039424">
    <property type="entry name" value="SBP_5"/>
</dbReference>
<dbReference type="Gene3D" id="3.10.105.10">
    <property type="entry name" value="Dipeptide-binding Protein, Domain 3"/>
    <property type="match status" value="1"/>
</dbReference>
<reference evidence="6 7" key="1">
    <citation type="journal article" date="2007" name="Int. J. Syst. Evol. Microbiol.">
        <title>Oceanobacillus profundus sp. nov., isolated from a deep-sea sediment core.</title>
        <authorList>
            <person name="Kim Y.G."/>
            <person name="Choi D.H."/>
            <person name="Hyun S."/>
            <person name="Cho B.C."/>
        </authorList>
    </citation>
    <scope>NUCLEOTIDE SEQUENCE [LARGE SCALE GENOMIC DNA]</scope>
    <source>
        <strain evidence="6 7">DSM 18246</strain>
    </source>
</reference>
<dbReference type="SUPFAM" id="SSF53850">
    <property type="entry name" value="Periplasmic binding protein-like II"/>
    <property type="match status" value="1"/>
</dbReference>
<dbReference type="CDD" id="cd08499">
    <property type="entry name" value="PBP2_Ylib_like"/>
    <property type="match status" value="1"/>
</dbReference>
<dbReference type="EMBL" id="QWEH01000011">
    <property type="protein sequence ID" value="RHW30822.1"/>
    <property type="molecule type" value="Genomic_DNA"/>
</dbReference>
<feature type="signal peptide" evidence="4">
    <location>
        <begin position="1"/>
        <end position="24"/>
    </location>
</feature>
<accession>A0A417YDU9</accession>
<dbReference type="PANTHER" id="PTHR30290:SF9">
    <property type="entry name" value="OLIGOPEPTIDE-BINDING PROTEIN APPA"/>
    <property type="match status" value="1"/>
</dbReference>
<evidence type="ECO:0000256" key="1">
    <source>
        <dbReference type="ARBA" id="ARBA00005695"/>
    </source>
</evidence>
<name>A0A417YDU9_9BACI</name>
<organism evidence="6 7">
    <name type="scientific">Oceanobacillus profundus</name>
    <dbReference type="NCBI Taxonomy" id="372463"/>
    <lineage>
        <taxon>Bacteria</taxon>
        <taxon>Bacillati</taxon>
        <taxon>Bacillota</taxon>
        <taxon>Bacilli</taxon>
        <taxon>Bacillales</taxon>
        <taxon>Bacillaceae</taxon>
        <taxon>Oceanobacillus</taxon>
    </lineage>
</organism>
<dbReference type="AlphaFoldDB" id="A0A417YDU9"/>
<dbReference type="InterPro" id="IPR030678">
    <property type="entry name" value="Peptide/Ni-bd"/>
</dbReference>
<evidence type="ECO:0000256" key="4">
    <source>
        <dbReference type="SAM" id="SignalP"/>
    </source>
</evidence>
<keyword evidence="2" id="KW-0813">Transport</keyword>
<evidence type="ECO:0000256" key="3">
    <source>
        <dbReference type="ARBA" id="ARBA00022729"/>
    </source>
</evidence>
<dbReference type="PANTHER" id="PTHR30290">
    <property type="entry name" value="PERIPLASMIC BINDING COMPONENT OF ABC TRANSPORTER"/>
    <property type="match status" value="1"/>
</dbReference>
<dbReference type="GO" id="GO:0042597">
    <property type="term" value="C:periplasmic space"/>
    <property type="evidence" value="ECO:0007669"/>
    <property type="project" value="UniProtKB-ARBA"/>
</dbReference>
<dbReference type="Gene3D" id="3.90.76.10">
    <property type="entry name" value="Dipeptide-binding Protein, Domain 1"/>
    <property type="match status" value="1"/>
</dbReference>
<evidence type="ECO:0000259" key="5">
    <source>
        <dbReference type="Pfam" id="PF00496"/>
    </source>
</evidence>
<dbReference type="GO" id="GO:1904680">
    <property type="term" value="F:peptide transmembrane transporter activity"/>
    <property type="evidence" value="ECO:0007669"/>
    <property type="project" value="TreeGrafter"/>
</dbReference>
<dbReference type="Gene3D" id="3.40.190.10">
    <property type="entry name" value="Periplasmic binding protein-like II"/>
    <property type="match status" value="1"/>
</dbReference>
<dbReference type="InterPro" id="IPR000914">
    <property type="entry name" value="SBP_5_dom"/>
</dbReference>
<dbReference type="PROSITE" id="PS51257">
    <property type="entry name" value="PROKAR_LIPOPROTEIN"/>
    <property type="match status" value="1"/>
</dbReference>
<dbReference type="Pfam" id="PF00496">
    <property type="entry name" value="SBP_bac_5"/>
    <property type="match status" value="1"/>
</dbReference>
<sequence>MRNYKKGFLLFIVICMMGVLVACADEPGDANGTSGDEQEGAGGDFVIATISDAVTLDPAGSNDVPSRDIQFNIFERLINQNEQMELEPGLAVSWEAIDETTWEFQLRENVTFHDGSAFNAEVVKANIDRLQDPEVGSSSYSRFEMISEVEVVDDYTVRIITEYPFSPLPSNLAHGSAGIVSLEQIKEDYEAMEAGEDPGSVVNQHPIGTGYFKFDEWAPGQHVVLVNNEDYWGEEAAKLDSVTFKVVPEDLTRLAELETGDSHVTNPLSPSDIAQVEGNEELTVVRQDSLGIEFLGFNVEKAPFDDERVRRAIAMGIDKEQILEGIYDNIGTPAKSPLSPNVFGYDDSISTTDYDPEGAKELLADAGFEDGLSATVWTNDSRERIDIVTNIQSQLAEIGVDLEIEVFEWGAYLAETSDGGHEMYVMSWNNGTADADNGLFPLFHSSNAGTGGNKMFTRYDELDETLEKARQTVVEEERLSLYTEAQEFLTEKTPMVYLVHPEYLLGVRKEVKGLSMTPGKTLLLKDVYIEE</sequence>
<comment type="caution">
    <text evidence="6">The sequence shown here is derived from an EMBL/GenBank/DDBJ whole genome shotgun (WGS) entry which is preliminary data.</text>
</comment>
<feature type="chain" id="PRO_5019043198" evidence="4">
    <location>
        <begin position="25"/>
        <end position="531"/>
    </location>
</feature>
<feature type="domain" description="Solute-binding protein family 5" evidence="5">
    <location>
        <begin position="85"/>
        <end position="449"/>
    </location>
</feature>
<comment type="similarity">
    <text evidence="1">Belongs to the bacterial solute-binding protein 5 family.</text>
</comment>
<evidence type="ECO:0000313" key="7">
    <source>
        <dbReference type="Proteomes" id="UP000285456"/>
    </source>
</evidence>
<dbReference type="PIRSF" id="PIRSF002741">
    <property type="entry name" value="MppA"/>
    <property type="match status" value="1"/>
</dbReference>
<proteinExistence type="inferred from homology"/>
<evidence type="ECO:0000256" key="2">
    <source>
        <dbReference type="ARBA" id="ARBA00022448"/>
    </source>
</evidence>
<protein>
    <submittedName>
        <fullName evidence="6">Glutathione ABC transporter substrate-binding protein</fullName>
    </submittedName>
</protein>
<dbReference type="OrthoDB" id="9796817at2"/>
<keyword evidence="3 4" id="KW-0732">Signal</keyword>
<dbReference type="GO" id="GO:0043190">
    <property type="term" value="C:ATP-binding cassette (ABC) transporter complex"/>
    <property type="evidence" value="ECO:0007669"/>
    <property type="project" value="InterPro"/>
</dbReference>
<keyword evidence="7" id="KW-1185">Reference proteome</keyword>
<evidence type="ECO:0000313" key="6">
    <source>
        <dbReference type="EMBL" id="RHW30822.1"/>
    </source>
</evidence>
<dbReference type="Proteomes" id="UP000285456">
    <property type="component" value="Unassembled WGS sequence"/>
</dbReference>